<dbReference type="Proteomes" id="UP000202485">
    <property type="component" value="Unassembled WGS sequence"/>
</dbReference>
<dbReference type="InterPro" id="IPR023393">
    <property type="entry name" value="START-like_dom_sf"/>
</dbReference>
<dbReference type="Gene3D" id="3.30.530.20">
    <property type="match status" value="1"/>
</dbReference>
<name>A0A238KTE2_9RHOB</name>
<organism evidence="1 2">
    <name type="scientific">Ruegeria arenilitoris</name>
    <dbReference type="NCBI Taxonomy" id="1173585"/>
    <lineage>
        <taxon>Bacteria</taxon>
        <taxon>Pseudomonadati</taxon>
        <taxon>Pseudomonadota</taxon>
        <taxon>Alphaproteobacteria</taxon>
        <taxon>Rhodobacterales</taxon>
        <taxon>Roseobacteraceae</taxon>
        <taxon>Ruegeria</taxon>
    </lineage>
</organism>
<dbReference type="AlphaFoldDB" id="A0A238KTE2"/>
<reference evidence="2" key="1">
    <citation type="submission" date="2017-05" db="EMBL/GenBank/DDBJ databases">
        <authorList>
            <person name="Rodrigo-Torres L."/>
            <person name="Arahal R. D."/>
            <person name="Lucena T."/>
        </authorList>
    </citation>
    <scope>NUCLEOTIDE SEQUENCE [LARGE SCALE GENOMIC DNA]</scope>
    <source>
        <strain evidence="2">CECT 8715</strain>
    </source>
</reference>
<dbReference type="SUPFAM" id="SSF55961">
    <property type="entry name" value="Bet v1-like"/>
    <property type="match status" value="1"/>
</dbReference>
<dbReference type="InterPro" id="IPR019587">
    <property type="entry name" value="Polyketide_cyclase/dehydratase"/>
</dbReference>
<dbReference type="OrthoDB" id="7860307at2"/>
<accession>A0A238KTE2</accession>
<protein>
    <submittedName>
        <fullName evidence="1">Polyketide cyclase / dehydrase and lipid transport</fullName>
    </submittedName>
</protein>
<evidence type="ECO:0000313" key="1">
    <source>
        <dbReference type="EMBL" id="SMX46094.1"/>
    </source>
</evidence>
<sequence>MQVSAREDIQAPIDAVFDMVADFERFERMAMRRGVEVRRTVEMPGHWVGSCWEADIMIRGKPRHVAVEVAEFDRPTAMRFRSTSKGMNGLTTIDFLSLSQKQTRLSIEMSLAAKTLPARLLLQSLKLGKARFRRQFQMRLSDFAREMEERYLHGA</sequence>
<dbReference type="EMBL" id="FXYG01000003">
    <property type="protein sequence ID" value="SMX46094.1"/>
    <property type="molecule type" value="Genomic_DNA"/>
</dbReference>
<gene>
    <name evidence="1" type="ORF">RUA8715_02863</name>
</gene>
<proteinExistence type="predicted"/>
<dbReference type="RefSeq" id="WP_093964318.1">
    <property type="nucleotide sequence ID" value="NZ_FXYG01000003.1"/>
</dbReference>
<dbReference type="Pfam" id="PF10604">
    <property type="entry name" value="Polyketide_cyc2"/>
    <property type="match status" value="1"/>
</dbReference>
<dbReference type="CDD" id="cd07812">
    <property type="entry name" value="SRPBCC"/>
    <property type="match status" value="1"/>
</dbReference>
<evidence type="ECO:0000313" key="2">
    <source>
        <dbReference type="Proteomes" id="UP000202485"/>
    </source>
</evidence>
<keyword evidence="2" id="KW-1185">Reference proteome</keyword>